<evidence type="ECO:0000256" key="14">
    <source>
        <dbReference type="ARBA" id="ARBA00025228"/>
    </source>
</evidence>
<evidence type="ECO:0000256" key="18">
    <source>
        <dbReference type="ARBA" id="ARBA00049504"/>
    </source>
</evidence>
<keyword evidence="8 19" id="KW-0169">Cobalamin biosynthesis</keyword>
<dbReference type="OrthoDB" id="9794626at2"/>
<evidence type="ECO:0000256" key="11">
    <source>
        <dbReference type="ARBA" id="ARBA00022842"/>
    </source>
</evidence>
<evidence type="ECO:0000256" key="19">
    <source>
        <dbReference type="HAMAP-Rule" id="MF_00719"/>
    </source>
</evidence>
<evidence type="ECO:0000256" key="2">
    <source>
        <dbReference type="ARBA" id="ARBA00004651"/>
    </source>
</evidence>
<dbReference type="UniPathway" id="UPA00148">
    <property type="reaction ID" value="UER00238"/>
</dbReference>
<feature type="transmembrane region" description="Helical" evidence="19">
    <location>
        <begin position="62"/>
        <end position="84"/>
    </location>
</feature>
<feature type="transmembrane region" description="Helical" evidence="19">
    <location>
        <begin position="31"/>
        <end position="56"/>
    </location>
</feature>
<keyword evidence="13 19" id="KW-0472">Membrane</keyword>
<evidence type="ECO:0000256" key="6">
    <source>
        <dbReference type="ARBA" id="ARBA00015850"/>
    </source>
</evidence>
<evidence type="ECO:0000256" key="4">
    <source>
        <dbReference type="ARBA" id="ARBA00010561"/>
    </source>
</evidence>
<keyword evidence="11 19" id="KW-0460">Magnesium</keyword>
<comment type="subcellular location">
    <subcellularLocation>
        <location evidence="2 19">Cell membrane</location>
        <topology evidence="2 19">Multi-pass membrane protein</topology>
    </subcellularLocation>
</comment>
<dbReference type="PANTHER" id="PTHR34148:SF1">
    <property type="entry name" value="ADENOSYLCOBINAMIDE-GDP RIBAZOLETRANSFERASE"/>
    <property type="match status" value="1"/>
</dbReference>
<evidence type="ECO:0000256" key="1">
    <source>
        <dbReference type="ARBA" id="ARBA00001946"/>
    </source>
</evidence>
<evidence type="ECO:0000256" key="7">
    <source>
        <dbReference type="ARBA" id="ARBA00022475"/>
    </source>
</evidence>
<reference evidence="20 21" key="1">
    <citation type="submission" date="2014-09" db="EMBL/GenBank/DDBJ databases">
        <authorList>
            <person name="Urmite Genomes Urmite Genomes"/>
        </authorList>
    </citation>
    <scope>NUCLEOTIDE SEQUENCE [LARGE SCALE GENOMIC DNA]</scope>
    <source>
        <strain evidence="20 21">ES2</strain>
    </source>
</reference>
<dbReference type="EC" id="2.7.8.26" evidence="5 19"/>
<sequence length="255" mass="28156">MRHLANGIALAFQFFSAIPVKKELPMEKKDITAMYMALPLLGLFFGGAAAVMALVFRDFTELSSLIAAFFITVLFAALTGGLHLDGLADAGDAYFSYQHREKRLEIMADPRIGAFGTMVLLFAVIGKILIISEVIYHVSLTAVLFIPFLSRTGLLLLFSTLGSAKKDGLAFFFQNKANKKSLIAVSFIYIAIVLVVLVIVCGWQLAFVQFIAFAVSIGLYRNWCKRHFGGVTGDLFGAYLEGVEWLLWAILLFFI</sequence>
<evidence type="ECO:0000256" key="5">
    <source>
        <dbReference type="ARBA" id="ARBA00013200"/>
    </source>
</evidence>
<dbReference type="STRING" id="1499687.BN1080_00823"/>
<keyword evidence="7 19" id="KW-1003">Cell membrane</keyword>
<feature type="transmembrane region" description="Helical" evidence="19">
    <location>
        <begin position="138"/>
        <end position="161"/>
    </location>
</feature>
<keyword evidence="10 19" id="KW-0812">Transmembrane</keyword>
<gene>
    <name evidence="19 20" type="primary">cobS</name>
    <name evidence="20" type="ORF">BN1080_00823</name>
</gene>
<dbReference type="AlphaFoldDB" id="A0A098EI07"/>
<feature type="transmembrane region" description="Helical" evidence="19">
    <location>
        <begin position="206"/>
        <end position="223"/>
    </location>
</feature>
<dbReference type="EMBL" id="CCXS01000001">
    <property type="protein sequence ID" value="CEG21903.1"/>
    <property type="molecule type" value="Genomic_DNA"/>
</dbReference>
<evidence type="ECO:0000313" key="21">
    <source>
        <dbReference type="Proteomes" id="UP000043699"/>
    </source>
</evidence>
<evidence type="ECO:0000256" key="9">
    <source>
        <dbReference type="ARBA" id="ARBA00022679"/>
    </source>
</evidence>
<feature type="transmembrane region" description="Helical" evidence="19">
    <location>
        <begin position="112"/>
        <end position="132"/>
    </location>
</feature>
<keyword evidence="12 19" id="KW-1133">Transmembrane helix</keyword>
<dbReference type="Proteomes" id="UP000043699">
    <property type="component" value="Unassembled WGS sequence"/>
</dbReference>
<protein>
    <recommendedName>
        <fullName evidence="6 19">Adenosylcobinamide-GDP ribazoletransferase</fullName>
        <ecNumber evidence="5 19">2.7.8.26</ecNumber>
    </recommendedName>
    <alternativeName>
        <fullName evidence="16 19">Cobalamin synthase</fullName>
    </alternativeName>
    <alternativeName>
        <fullName evidence="15 19">Cobalamin-5'-phosphate synthase</fullName>
    </alternativeName>
</protein>
<evidence type="ECO:0000256" key="15">
    <source>
        <dbReference type="ARBA" id="ARBA00032605"/>
    </source>
</evidence>
<evidence type="ECO:0000256" key="8">
    <source>
        <dbReference type="ARBA" id="ARBA00022573"/>
    </source>
</evidence>
<accession>A0A098EI07</accession>
<dbReference type="GO" id="GO:0051073">
    <property type="term" value="F:adenosylcobinamide-GDP ribazoletransferase activity"/>
    <property type="evidence" value="ECO:0007669"/>
    <property type="project" value="UniProtKB-UniRule"/>
</dbReference>
<dbReference type="PANTHER" id="PTHR34148">
    <property type="entry name" value="ADENOSYLCOBINAMIDE-GDP RIBAZOLETRANSFERASE"/>
    <property type="match status" value="1"/>
</dbReference>
<feature type="transmembrane region" description="Helical" evidence="19">
    <location>
        <begin position="235"/>
        <end position="254"/>
    </location>
</feature>
<evidence type="ECO:0000256" key="13">
    <source>
        <dbReference type="ARBA" id="ARBA00023136"/>
    </source>
</evidence>
<evidence type="ECO:0000256" key="17">
    <source>
        <dbReference type="ARBA" id="ARBA00048623"/>
    </source>
</evidence>
<evidence type="ECO:0000256" key="16">
    <source>
        <dbReference type="ARBA" id="ARBA00032853"/>
    </source>
</evidence>
<evidence type="ECO:0000256" key="3">
    <source>
        <dbReference type="ARBA" id="ARBA00004663"/>
    </source>
</evidence>
<proteinExistence type="inferred from homology"/>
<dbReference type="NCBIfam" id="TIGR00317">
    <property type="entry name" value="cobS"/>
    <property type="match status" value="1"/>
</dbReference>
<comment type="catalytic activity">
    <reaction evidence="18 19">
        <text>alpha-ribazole 5'-phosphate + adenosylcob(III)inamide-GDP = adenosylcob(III)alamin 5'-phosphate + GMP + H(+)</text>
        <dbReference type="Rhea" id="RHEA:23560"/>
        <dbReference type="ChEBI" id="CHEBI:15378"/>
        <dbReference type="ChEBI" id="CHEBI:57918"/>
        <dbReference type="ChEBI" id="CHEBI:58115"/>
        <dbReference type="ChEBI" id="CHEBI:60487"/>
        <dbReference type="ChEBI" id="CHEBI:60493"/>
        <dbReference type="EC" id="2.7.8.26"/>
    </reaction>
</comment>
<organism evidence="20 21">
    <name type="scientific">Planococcus massiliensis</name>
    <dbReference type="NCBI Taxonomy" id="1499687"/>
    <lineage>
        <taxon>Bacteria</taxon>
        <taxon>Bacillati</taxon>
        <taxon>Bacillota</taxon>
        <taxon>Bacilli</taxon>
        <taxon>Bacillales</taxon>
        <taxon>Caryophanaceae</taxon>
        <taxon>Planococcus</taxon>
    </lineage>
</organism>
<dbReference type="InterPro" id="IPR003805">
    <property type="entry name" value="CobS"/>
</dbReference>
<dbReference type="HAMAP" id="MF_00719">
    <property type="entry name" value="CobS"/>
    <property type="match status" value="1"/>
</dbReference>
<dbReference type="Pfam" id="PF02654">
    <property type="entry name" value="CobS"/>
    <property type="match status" value="1"/>
</dbReference>
<comment type="function">
    <text evidence="14 19">Joins adenosylcobinamide-GDP and alpha-ribazole to generate adenosylcobalamin (Ado-cobalamin). Also synthesizes adenosylcobalamin 5'-phosphate from adenosylcobinamide-GDP and alpha-ribazole 5'-phosphate.</text>
</comment>
<evidence type="ECO:0000313" key="20">
    <source>
        <dbReference type="EMBL" id="CEG21903.1"/>
    </source>
</evidence>
<dbReference type="GO" id="GO:0008818">
    <property type="term" value="F:cobalamin 5'-phosphate synthase activity"/>
    <property type="evidence" value="ECO:0007669"/>
    <property type="project" value="UniProtKB-UniRule"/>
</dbReference>
<dbReference type="GO" id="GO:0009236">
    <property type="term" value="P:cobalamin biosynthetic process"/>
    <property type="evidence" value="ECO:0007669"/>
    <property type="project" value="UniProtKB-UniRule"/>
</dbReference>
<comment type="pathway">
    <text evidence="3 19">Cofactor biosynthesis; adenosylcobalamin biosynthesis; adenosylcobalamin from cob(II)yrinate a,c-diamide: step 7/7.</text>
</comment>
<dbReference type="GO" id="GO:0005886">
    <property type="term" value="C:plasma membrane"/>
    <property type="evidence" value="ECO:0007669"/>
    <property type="project" value="UniProtKB-SubCell"/>
</dbReference>
<evidence type="ECO:0000256" key="10">
    <source>
        <dbReference type="ARBA" id="ARBA00022692"/>
    </source>
</evidence>
<name>A0A098EI07_9BACL</name>
<comment type="cofactor">
    <cofactor evidence="1 19">
        <name>Mg(2+)</name>
        <dbReference type="ChEBI" id="CHEBI:18420"/>
    </cofactor>
</comment>
<evidence type="ECO:0000256" key="12">
    <source>
        <dbReference type="ARBA" id="ARBA00022989"/>
    </source>
</evidence>
<feature type="transmembrane region" description="Helical" evidence="19">
    <location>
        <begin position="182"/>
        <end position="200"/>
    </location>
</feature>
<comment type="similarity">
    <text evidence="4 19">Belongs to the CobS family.</text>
</comment>
<keyword evidence="21" id="KW-1185">Reference proteome</keyword>
<comment type="catalytic activity">
    <reaction evidence="17 19">
        <text>alpha-ribazole + adenosylcob(III)inamide-GDP = adenosylcob(III)alamin + GMP + H(+)</text>
        <dbReference type="Rhea" id="RHEA:16049"/>
        <dbReference type="ChEBI" id="CHEBI:10329"/>
        <dbReference type="ChEBI" id="CHEBI:15378"/>
        <dbReference type="ChEBI" id="CHEBI:18408"/>
        <dbReference type="ChEBI" id="CHEBI:58115"/>
        <dbReference type="ChEBI" id="CHEBI:60487"/>
        <dbReference type="EC" id="2.7.8.26"/>
    </reaction>
</comment>
<keyword evidence="9 19" id="KW-0808">Transferase</keyword>